<feature type="domain" description="DUF3669" evidence="1">
    <location>
        <begin position="296"/>
        <end position="360"/>
    </location>
</feature>
<accession>A0AAE0H7F1</accession>
<dbReference type="Pfam" id="PF12417">
    <property type="entry name" value="DUF3669"/>
    <property type="match status" value="1"/>
</dbReference>
<evidence type="ECO:0000259" key="1">
    <source>
        <dbReference type="Pfam" id="PF12417"/>
    </source>
</evidence>
<dbReference type="EMBL" id="JAUEPN010000010">
    <property type="protein sequence ID" value="KAK3291354.1"/>
    <property type="molecule type" value="Genomic_DNA"/>
</dbReference>
<proteinExistence type="predicted"/>
<reference evidence="2" key="1">
    <citation type="journal article" date="2023" name="Mol. Phylogenet. Evol.">
        <title>Genome-scale phylogeny and comparative genomics of the fungal order Sordariales.</title>
        <authorList>
            <person name="Hensen N."/>
            <person name="Bonometti L."/>
            <person name="Westerberg I."/>
            <person name="Brannstrom I.O."/>
            <person name="Guillou S."/>
            <person name="Cros-Aarteil S."/>
            <person name="Calhoun S."/>
            <person name="Haridas S."/>
            <person name="Kuo A."/>
            <person name="Mondo S."/>
            <person name="Pangilinan J."/>
            <person name="Riley R."/>
            <person name="LaButti K."/>
            <person name="Andreopoulos B."/>
            <person name="Lipzen A."/>
            <person name="Chen C."/>
            <person name="Yan M."/>
            <person name="Daum C."/>
            <person name="Ng V."/>
            <person name="Clum A."/>
            <person name="Steindorff A."/>
            <person name="Ohm R.A."/>
            <person name="Martin F."/>
            <person name="Silar P."/>
            <person name="Natvig D.O."/>
            <person name="Lalanne C."/>
            <person name="Gautier V."/>
            <person name="Ament-Velasquez S.L."/>
            <person name="Kruys A."/>
            <person name="Hutchinson M.I."/>
            <person name="Powell A.J."/>
            <person name="Barry K."/>
            <person name="Miller A.N."/>
            <person name="Grigoriev I.V."/>
            <person name="Debuchy R."/>
            <person name="Gladieux P."/>
            <person name="Hiltunen Thoren M."/>
            <person name="Johannesson H."/>
        </authorList>
    </citation>
    <scope>NUCLEOTIDE SEQUENCE</scope>
    <source>
        <strain evidence="2">CBS 168.71</strain>
    </source>
</reference>
<dbReference type="RefSeq" id="XP_062654868.1">
    <property type="nucleotide sequence ID" value="XM_062804790.1"/>
</dbReference>
<dbReference type="Proteomes" id="UP001278766">
    <property type="component" value="Unassembled WGS sequence"/>
</dbReference>
<organism evidence="2 3">
    <name type="scientific">Chaetomium fimeti</name>
    <dbReference type="NCBI Taxonomy" id="1854472"/>
    <lineage>
        <taxon>Eukaryota</taxon>
        <taxon>Fungi</taxon>
        <taxon>Dikarya</taxon>
        <taxon>Ascomycota</taxon>
        <taxon>Pezizomycotina</taxon>
        <taxon>Sordariomycetes</taxon>
        <taxon>Sordariomycetidae</taxon>
        <taxon>Sordariales</taxon>
        <taxon>Chaetomiaceae</taxon>
        <taxon>Chaetomium</taxon>
    </lineage>
</organism>
<dbReference type="GeneID" id="87841738"/>
<evidence type="ECO:0000313" key="2">
    <source>
        <dbReference type="EMBL" id="KAK3291354.1"/>
    </source>
</evidence>
<evidence type="ECO:0000313" key="3">
    <source>
        <dbReference type="Proteomes" id="UP001278766"/>
    </source>
</evidence>
<comment type="caution">
    <text evidence="2">The sequence shown here is derived from an EMBL/GenBank/DDBJ whole genome shotgun (WGS) entry which is preliminary data.</text>
</comment>
<dbReference type="InterPro" id="IPR022137">
    <property type="entry name" value="Znf_prot_DUF3669"/>
</dbReference>
<protein>
    <submittedName>
        <fullName evidence="2">Zinc finger protein-domain-containing protein</fullName>
    </submittedName>
</protein>
<name>A0AAE0H7F1_9PEZI</name>
<sequence>MFDVLDPRNLIQTIVQPNMQSLGDIRQRAQTTLAQLTIAQSDAPLQRIGYGSCGSVWADSSEFPDIDKCETALVLKRADGLPDRSLENEAQIHKHLLSKIGAPQAQGIFTTAFRVNIPRHIQFLQPGTPSWTDILRRLPPQSVACQALVSERILPLPRDSRRLVVEKFWNGPEDMRDSIVNDKRNEHCLIRLYLGRRRTGTRTGAGGEPRRSMLKSISLRNYPLHIDQVEALGLPAHEYASAMADSLAFLLWVAEIDACDVEFVLARPRPTDLPMSNPCHLGTRAFTSSVLGLHVLWMLDFDCCKKLPMSVDGVRLAAERFWRNDPFYPNPNAKCKEDVGLWELFKSRFLETSGKVMASKDETIRRLPEQFITRIVETIGVYSKGVPSASGDTG</sequence>
<dbReference type="AlphaFoldDB" id="A0AAE0H7F1"/>
<keyword evidence="3" id="KW-1185">Reference proteome</keyword>
<reference evidence="2" key="2">
    <citation type="submission" date="2023-06" db="EMBL/GenBank/DDBJ databases">
        <authorList>
            <consortium name="Lawrence Berkeley National Laboratory"/>
            <person name="Haridas S."/>
            <person name="Hensen N."/>
            <person name="Bonometti L."/>
            <person name="Westerberg I."/>
            <person name="Brannstrom I.O."/>
            <person name="Guillou S."/>
            <person name="Cros-Aarteil S."/>
            <person name="Calhoun S."/>
            <person name="Kuo A."/>
            <person name="Mondo S."/>
            <person name="Pangilinan J."/>
            <person name="Riley R."/>
            <person name="Labutti K."/>
            <person name="Andreopoulos B."/>
            <person name="Lipzen A."/>
            <person name="Chen C."/>
            <person name="Yanf M."/>
            <person name="Daum C."/>
            <person name="Ng V."/>
            <person name="Clum A."/>
            <person name="Steindorff A."/>
            <person name="Ohm R."/>
            <person name="Martin F."/>
            <person name="Silar P."/>
            <person name="Natvig D."/>
            <person name="Lalanne C."/>
            <person name="Gautier V."/>
            <person name="Ament-Velasquez S.L."/>
            <person name="Kruys A."/>
            <person name="Hutchinson M.I."/>
            <person name="Powell A.J."/>
            <person name="Barry K."/>
            <person name="Miller A.N."/>
            <person name="Grigoriev I.V."/>
            <person name="Debuchy R."/>
            <person name="Gladieux P."/>
            <person name="Thoren M.H."/>
            <person name="Johannesson H."/>
        </authorList>
    </citation>
    <scope>NUCLEOTIDE SEQUENCE</scope>
    <source>
        <strain evidence="2">CBS 168.71</strain>
    </source>
</reference>
<dbReference type="PANTHER" id="PTHR40780">
    <property type="entry name" value="DUF3669 DOMAIN-CONTAINING PROTEIN"/>
    <property type="match status" value="1"/>
</dbReference>
<gene>
    <name evidence="2" type="ORF">B0H64DRAFT_410460</name>
</gene>
<dbReference type="PANTHER" id="PTHR40780:SF3">
    <property type="entry name" value="DUF3669 DOMAIN-CONTAINING PROTEIN"/>
    <property type="match status" value="1"/>
</dbReference>